<keyword evidence="5" id="KW-0378">Hydrolase</keyword>
<dbReference type="InterPro" id="IPR029058">
    <property type="entry name" value="AB_hydrolase_fold"/>
</dbReference>
<evidence type="ECO:0000256" key="8">
    <source>
        <dbReference type="ARBA" id="ARBA00031195"/>
    </source>
</evidence>
<dbReference type="Proteomes" id="UP000094236">
    <property type="component" value="Unassembled WGS sequence"/>
</dbReference>
<proteinExistence type="inferred from homology"/>
<evidence type="ECO:0000256" key="9">
    <source>
        <dbReference type="ARBA" id="ARBA00047337"/>
    </source>
</evidence>
<evidence type="ECO:0000256" key="2">
    <source>
        <dbReference type="ARBA" id="ARBA00012423"/>
    </source>
</evidence>
<dbReference type="Pfam" id="PF02230">
    <property type="entry name" value="Abhydrolase_2"/>
    <property type="match status" value="1"/>
</dbReference>
<evidence type="ECO:0000259" key="10">
    <source>
        <dbReference type="Pfam" id="PF02230"/>
    </source>
</evidence>
<dbReference type="GO" id="GO:0006631">
    <property type="term" value="P:fatty acid metabolic process"/>
    <property type="evidence" value="ECO:0007669"/>
    <property type="project" value="UniProtKB-KW"/>
</dbReference>
<keyword evidence="12" id="KW-1185">Reference proteome</keyword>
<dbReference type="InterPro" id="IPR050565">
    <property type="entry name" value="LYPA1-2/EST-like"/>
</dbReference>
<organism evidence="11 12">
    <name type="scientific">Pachysolen tannophilus NRRL Y-2460</name>
    <dbReference type="NCBI Taxonomy" id="669874"/>
    <lineage>
        <taxon>Eukaryota</taxon>
        <taxon>Fungi</taxon>
        <taxon>Dikarya</taxon>
        <taxon>Ascomycota</taxon>
        <taxon>Saccharomycotina</taxon>
        <taxon>Pichiomycetes</taxon>
        <taxon>Pachysolenaceae</taxon>
        <taxon>Pachysolen</taxon>
    </lineage>
</organism>
<dbReference type="AlphaFoldDB" id="A0A1E4TP10"/>
<dbReference type="STRING" id="669874.A0A1E4TP10"/>
<protein>
    <recommendedName>
        <fullName evidence="3">Acyl-protein thioesterase 1</fullName>
        <ecNumber evidence="2">3.1.2.22</ecNumber>
    </recommendedName>
    <alternativeName>
        <fullName evidence="8">Palmitoyl-protein hydrolase</fullName>
    </alternativeName>
</protein>
<keyword evidence="6" id="KW-0443">Lipid metabolism</keyword>
<dbReference type="PANTHER" id="PTHR10655">
    <property type="entry name" value="LYSOPHOSPHOLIPASE-RELATED"/>
    <property type="match status" value="1"/>
</dbReference>
<dbReference type="EC" id="3.1.2.22" evidence="2"/>
<evidence type="ECO:0000313" key="11">
    <source>
        <dbReference type="EMBL" id="ODV93493.1"/>
    </source>
</evidence>
<keyword evidence="4" id="KW-0719">Serine esterase</keyword>
<name>A0A1E4TP10_PACTA</name>
<comment type="catalytic activity">
    <reaction evidence="9">
        <text>S-hexadecanoyl-L-cysteinyl-[protein] + H2O = L-cysteinyl-[protein] + hexadecanoate + H(+)</text>
        <dbReference type="Rhea" id="RHEA:19233"/>
        <dbReference type="Rhea" id="RHEA-COMP:10131"/>
        <dbReference type="Rhea" id="RHEA-COMP:11032"/>
        <dbReference type="ChEBI" id="CHEBI:7896"/>
        <dbReference type="ChEBI" id="CHEBI:15377"/>
        <dbReference type="ChEBI" id="CHEBI:15378"/>
        <dbReference type="ChEBI" id="CHEBI:29950"/>
        <dbReference type="ChEBI" id="CHEBI:74151"/>
        <dbReference type="EC" id="3.1.2.22"/>
    </reaction>
</comment>
<dbReference type="GO" id="GO:0052689">
    <property type="term" value="F:carboxylic ester hydrolase activity"/>
    <property type="evidence" value="ECO:0007669"/>
    <property type="project" value="UniProtKB-KW"/>
</dbReference>
<keyword evidence="6" id="KW-0276">Fatty acid metabolism</keyword>
<sequence length="228" mass="26248">MIRIPSIDDSKPQYTLIFLHGLGDSSDGWTFLSERAREFKVLDNFNFIFLDSPVLKLTLQKSKAKAWYDFKNLSDILVDEDKMNILISLNYLITIINDENLEKNIPLNNIIVGGFSQGCALSLLLVNLINYQLGGIIGLSGYLPLYNYILENQNKADNLNTPIFLGHGIRDKVIDFKQYERTQKILIDEFGFNNVKCRKYDNLGHSCNDDEIVDIFKWLVELSNREEN</sequence>
<feature type="domain" description="Phospholipase/carboxylesterase/thioesterase" evidence="10">
    <location>
        <begin position="9"/>
        <end position="219"/>
    </location>
</feature>
<dbReference type="OrthoDB" id="2418081at2759"/>
<evidence type="ECO:0000256" key="7">
    <source>
        <dbReference type="ARBA" id="ARBA00029392"/>
    </source>
</evidence>
<dbReference type="InterPro" id="IPR003140">
    <property type="entry name" value="PLipase/COase/thioEstase"/>
</dbReference>
<evidence type="ECO:0000256" key="4">
    <source>
        <dbReference type="ARBA" id="ARBA00022487"/>
    </source>
</evidence>
<dbReference type="GO" id="GO:0005737">
    <property type="term" value="C:cytoplasm"/>
    <property type="evidence" value="ECO:0007669"/>
    <property type="project" value="TreeGrafter"/>
</dbReference>
<evidence type="ECO:0000256" key="6">
    <source>
        <dbReference type="ARBA" id="ARBA00022832"/>
    </source>
</evidence>
<evidence type="ECO:0000256" key="5">
    <source>
        <dbReference type="ARBA" id="ARBA00022801"/>
    </source>
</evidence>
<dbReference type="SUPFAM" id="SSF53474">
    <property type="entry name" value="alpha/beta-Hydrolases"/>
    <property type="match status" value="1"/>
</dbReference>
<evidence type="ECO:0000256" key="1">
    <source>
        <dbReference type="ARBA" id="ARBA00006499"/>
    </source>
</evidence>
<reference evidence="12" key="1">
    <citation type="submission" date="2016-05" db="EMBL/GenBank/DDBJ databases">
        <title>Comparative genomics of biotechnologically important yeasts.</title>
        <authorList>
            <consortium name="DOE Joint Genome Institute"/>
            <person name="Riley R."/>
            <person name="Haridas S."/>
            <person name="Wolfe K.H."/>
            <person name="Lopes M.R."/>
            <person name="Hittinger C.T."/>
            <person name="Goker M."/>
            <person name="Salamov A."/>
            <person name="Wisecaver J."/>
            <person name="Long T.M."/>
            <person name="Aerts A.L."/>
            <person name="Barry K."/>
            <person name="Choi C."/>
            <person name="Clum A."/>
            <person name="Coughlan A.Y."/>
            <person name="Deshpande S."/>
            <person name="Douglass A.P."/>
            <person name="Hanson S.J."/>
            <person name="Klenk H.-P."/>
            <person name="Labutti K."/>
            <person name="Lapidus A."/>
            <person name="Lindquist E."/>
            <person name="Lipzen A."/>
            <person name="Meier-Kolthoff J.P."/>
            <person name="Ohm R.A."/>
            <person name="Otillar R.P."/>
            <person name="Pangilinan J."/>
            <person name="Peng Y."/>
            <person name="Rokas A."/>
            <person name="Rosa C.A."/>
            <person name="Scheuner C."/>
            <person name="Sibirny A.A."/>
            <person name="Slot J.C."/>
            <person name="Stielow J.B."/>
            <person name="Sun H."/>
            <person name="Kurtzman C.P."/>
            <person name="Blackwell M."/>
            <person name="Grigoriev I.V."/>
            <person name="Jeffries T.W."/>
        </authorList>
    </citation>
    <scope>NUCLEOTIDE SEQUENCE [LARGE SCALE GENOMIC DNA]</scope>
    <source>
        <strain evidence="12">NRRL Y-2460</strain>
    </source>
</reference>
<dbReference type="PANTHER" id="PTHR10655:SF17">
    <property type="entry name" value="LYSOPHOSPHOLIPASE-LIKE PROTEIN 1"/>
    <property type="match status" value="1"/>
</dbReference>
<dbReference type="GO" id="GO:0008474">
    <property type="term" value="F:palmitoyl-(protein) hydrolase activity"/>
    <property type="evidence" value="ECO:0007669"/>
    <property type="project" value="UniProtKB-EC"/>
</dbReference>
<gene>
    <name evidence="11" type="ORF">PACTADRAFT_5271</name>
</gene>
<evidence type="ECO:0000256" key="3">
    <source>
        <dbReference type="ARBA" id="ARBA00014923"/>
    </source>
</evidence>
<evidence type="ECO:0000313" key="12">
    <source>
        <dbReference type="Proteomes" id="UP000094236"/>
    </source>
</evidence>
<comment type="function">
    <text evidence="7">Hydrolyzes fatty acids from S-acylated cysteine residues in proteins with a strong preference for palmitoylated G-alpha proteins over other acyl substrates. Mediates the deacylation of G-alpha proteins such as GPA1 in vivo, but has weak or no activity toward palmitoylated Ras proteins. Has weak lysophospholipase activity in vitro; however such activity may not exist in vivo.</text>
</comment>
<comment type="similarity">
    <text evidence="1">Belongs to the AB hydrolase superfamily. AB hydrolase 2 family.</text>
</comment>
<dbReference type="Gene3D" id="3.40.50.1820">
    <property type="entry name" value="alpha/beta hydrolase"/>
    <property type="match status" value="1"/>
</dbReference>
<dbReference type="EMBL" id="KV454018">
    <property type="protein sequence ID" value="ODV93493.1"/>
    <property type="molecule type" value="Genomic_DNA"/>
</dbReference>
<accession>A0A1E4TP10</accession>